<evidence type="ECO:0000256" key="4">
    <source>
        <dbReference type="ARBA" id="ARBA00023027"/>
    </source>
</evidence>
<evidence type="ECO:0000256" key="3">
    <source>
        <dbReference type="ARBA" id="ARBA00022827"/>
    </source>
</evidence>
<dbReference type="Pfam" id="PF02852">
    <property type="entry name" value="Pyr_redox_dim"/>
    <property type="match status" value="1"/>
</dbReference>
<reference evidence="10 11" key="1">
    <citation type="submission" date="2020-01" db="EMBL/GenBank/DDBJ databases">
        <title>Complete genome sequence of Mycoplasma felis strain Myco-2.</title>
        <authorList>
            <person name="Kinoshita Y."/>
            <person name="Niwa H."/>
            <person name="Uchida-Fujii E."/>
            <person name="Nukada T."/>
        </authorList>
    </citation>
    <scope>NUCLEOTIDE SEQUENCE [LARGE SCALE GENOMIC DNA]</scope>
    <source>
        <strain evidence="10 11">Myco-2</strain>
    </source>
</reference>
<dbReference type="NCBIfam" id="NF004945">
    <property type="entry name" value="PRK06292.2-3"/>
    <property type="match status" value="1"/>
</dbReference>
<keyword evidence="2" id="KW-0285">Flavoprotein</keyword>
<evidence type="ECO:0000256" key="6">
    <source>
        <dbReference type="PIRSR" id="PIRSR000350-3"/>
    </source>
</evidence>
<dbReference type="Gene3D" id="3.30.390.30">
    <property type="match status" value="1"/>
</dbReference>
<sequence length="459" mass="51278">MRKEDKIYDVIIIGAGPGGYTLAGILSNNNLKVAIIEKEDLGGTCVNRGCISTKTLLKSTKVIETVKNSDKFGILSQYNGFDFNKIQERRIQNKELLNNAIHNHLTNSGVEIIKGIANVIDDNTVSVNDENIKFKNLVIATGSKNNELAVPGSKEGYLSNYLIDSDSGLTLNEVPKKLTIIGDGPISLEFANFYSNLDSEVTIITNKSFMSNFDETLSNKVKEYLTNKKIKIIENSKILRVNEHSINILTDQELEIFSDKVLVAIGRSANISCINELDIELNEKNFIKVNSQMKTNLDNIYALGDVTGIMQLSSVAYKTADIIARNILNTKYQELLNTNLVPWSIYLNPEIAGVGKNANQLKEENIEFNEILLSSKSLPRAHAEGFANDLYFIKFLVSKEDNQILGCFIFLEGASILINQIAFAMYHNITFSDLQKSIYTHPTIAEALYYTSRNQVFKK</sequence>
<dbReference type="Pfam" id="PF07992">
    <property type="entry name" value="Pyr_redox_2"/>
    <property type="match status" value="1"/>
</dbReference>
<dbReference type="InterPro" id="IPR036188">
    <property type="entry name" value="FAD/NAD-bd_sf"/>
</dbReference>
<evidence type="ECO:0000256" key="1">
    <source>
        <dbReference type="ARBA" id="ARBA00007532"/>
    </source>
</evidence>
<evidence type="ECO:0000256" key="5">
    <source>
        <dbReference type="PIRSR" id="PIRSR000350-2"/>
    </source>
</evidence>
<protein>
    <submittedName>
        <fullName evidence="10">Dihydrolipoyl dehydrogenase</fullName>
    </submittedName>
</protein>
<gene>
    <name evidence="10" type="primary">pdhD</name>
    <name evidence="10" type="ORF">JPM2_1020</name>
</gene>
<dbReference type="RefSeq" id="WP_161552936.1">
    <property type="nucleotide sequence ID" value="NZ_AP022325.1"/>
</dbReference>
<comment type="cofactor">
    <cofactor evidence="6">
        <name>FAD</name>
        <dbReference type="ChEBI" id="CHEBI:57692"/>
    </cofactor>
    <text evidence="6">Binds 1 FAD per subunit.</text>
</comment>
<evidence type="ECO:0000256" key="2">
    <source>
        <dbReference type="ARBA" id="ARBA00022630"/>
    </source>
</evidence>
<keyword evidence="4 6" id="KW-0520">NAD</keyword>
<feature type="binding site" evidence="6">
    <location>
        <position position="54"/>
    </location>
    <ligand>
        <name>FAD</name>
        <dbReference type="ChEBI" id="CHEBI:57692"/>
    </ligand>
</feature>
<name>A0A809SDX9_9BACT</name>
<dbReference type="SUPFAM" id="SSF51905">
    <property type="entry name" value="FAD/NAD(P)-binding domain"/>
    <property type="match status" value="1"/>
</dbReference>
<dbReference type="GO" id="GO:0006103">
    <property type="term" value="P:2-oxoglutarate metabolic process"/>
    <property type="evidence" value="ECO:0007669"/>
    <property type="project" value="TreeGrafter"/>
</dbReference>
<dbReference type="InterPro" id="IPR004099">
    <property type="entry name" value="Pyr_nucl-diS_OxRdtase_dimer"/>
</dbReference>
<feature type="binding site" evidence="6">
    <location>
        <begin position="141"/>
        <end position="143"/>
    </location>
    <ligand>
        <name>FAD</name>
        <dbReference type="ChEBI" id="CHEBI:57692"/>
    </ligand>
</feature>
<feature type="domain" description="FAD/NAD(P)-binding" evidence="9">
    <location>
        <begin position="8"/>
        <end position="319"/>
    </location>
</feature>
<feature type="binding site" evidence="6">
    <location>
        <position position="305"/>
    </location>
    <ligand>
        <name>NAD(+)</name>
        <dbReference type="ChEBI" id="CHEBI:57540"/>
    </ligand>
</feature>
<comment type="similarity">
    <text evidence="1">Belongs to the class-I pyridine nucleotide-disulfide oxidoreductase family.</text>
</comment>
<dbReference type="PANTHER" id="PTHR22912">
    <property type="entry name" value="DISULFIDE OXIDOREDUCTASE"/>
    <property type="match status" value="1"/>
</dbReference>
<feature type="active site" description="Proton acceptor" evidence="5">
    <location>
        <position position="441"/>
    </location>
</feature>
<dbReference type="SUPFAM" id="SSF55424">
    <property type="entry name" value="FAD/NAD-linked reductases, dimerisation (C-terminal) domain"/>
    <property type="match status" value="1"/>
</dbReference>
<feature type="disulfide bond" description="Redox-active" evidence="7">
    <location>
        <begin position="45"/>
        <end position="50"/>
    </location>
</feature>
<dbReference type="PRINTS" id="PR00411">
    <property type="entry name" value="PNDRDTASEI"/>
</dbReference>
<feature type="binding site" evidence="6">
    <location>
        <begin position="182"/>
        <end position="189"/>
    </location>
    <ligand>
        <name>NAD(+)</name>
        <dbReference type="ChEBI" id="CHEBI:57540"/>
    </ligand>
</feature>
<dbReference type="Gene3D" id="3.50.50.60">
    <property type="entry name" value="FAD/NAD(P)-binding domain"/>
    <property type="match status" value="2"/>
</dbReference>
<dbReference type="InterPro" id="IPR050151">
    <property type="entry name" value="Class-I_Pyr_Nuc-Dis_Oxidored"/>
</dbReference>
<dbReference type="GO" id="GO:0050660">
    <property type="term" value="F:flavin adenine dinucleotide binding"/>
    <property type="evidence" value="ECO:0007669"/>
    <property type="project" value="TreeGrafter"/>
</dbReference>
<dbReference type="InterPro" id="IPR016156">
    <property type="entry name" value="FAD/NAD-linked_Rdtase_dimer_sf"/>
</dbReference>
<dbReference type="InterPro" id="IPR023753">
    <property type="entry name" value="FAD/NAD-binding_dom"/>
</dbReference>
<evidence type="ECO:0000313" key="11">
    <source>
        <dbReference type="Proteomes" id="UP000464317"/>
    </source>
</evidence>
<dbReference type="AlphaFoldDB" id="A0A809SDX9"/>
<keyword evidence="11" id="KW-1185">Reference proteome</keyword>
<accession>A0A809SDX9</accession>
<organism evidence="10 11">
    <name type="scientific">Mycoplasmopsis felis</name>
    <dbReference type="NCBI Taxonomy" id="33923"/>
    <lineage>
        <taxon>Bacteria</taxon>
        <taxon>Bacillati</taxon>
        <taxon>Mycoplasmatota</taxon>
        <taxon>Mycoplasmoidales</taxon>
        <taxon>Metamycoplasmataceae</taxon>
        <taxon>Mycoplasmopsis</taxon>
    </lineage>
</organism>
<dbReference type="PANTHER" id="PTHR22912:SF217">
    <property type="entry name" value="DIHYDROLIPOYL DEHYDROGENASE"/>
    <property type="match status" value="1"/>
</dbReference>
<dbReference type="PRINTS" id="PR00368">
    <property type="entry name" value="FADPNR"/>
</dbReference>
<dbReference type="Proteomes" id="UP000464317">
    <property type="component" value="Chromosome"/>
</dbReference>
<evidence type="ECO:0000259" key="9">
    <source>
        <dbReference type="Pfam" id="PF07992"/>
    </source>
</evidence>
<dbReference type="GO" id="GO:0004148">
    <property type="term" value="F:dihydrolipoyl dehydrogenase (NADH) activity"/>
    <property type="evidence" value="ECO:0007669"/>
    <property type="project" value="TreeGrafter"/>
</dbReference>
<proteinExistence type="inferred from homology"/>
<feature type="domain" description="Pyridine nucleotide-disulphide oxidoreductase dimerisation" evidence="8">
    <location>
        <begin position="341"/>
        <end position="448"/>
    </location>
</feature>
<dbReference type="PIRSF" id="PIRSF000350">
    <property type="entry name" value="Mercury_reductase_MerA"/>
    <property type="match status" value="1"/>
</dbReference>
<evidence type="ECO:0000259" key="8">
    <source>
        <dbReference type="Pfam" id="PF02852"/>
    </source>
</evidence>
<evidence type="ECO:0000313" key="10">
    <source>
        <dbReference type="EMBL" id="BBU47409.1"/>
    </source>
</evidence>
<dbReference type="KEGG" id="mfel:JPM2_1020"/>
<feature type="binding site" evidence="6">
    <location>
        <position position="266"/>
    </location>
    <ligand>
        <name>NAD(+)</name>
        <dbReference type="ChEBI" id="CHEBI:57540"/>
    </ligand>
</feature>
<keyword evidence="6" id="KW-0547">Nucleotide-binding</keyword>
<dbReference type="EMBL" id="AP022325">
    <property type="protein sequence ID" value="BBU47409.1"/>
    <property type="molecule type" value="Genomic_DNA"/>
</dbReference>
<dbReference type="InterPro" id="IPR001100">
    <property type="entry name" value="Pyr_nuc-diS_OxRdtase"/>
</dbReference>
<evidence type="ECO:0000256" key="7">
    <source>
        <dbReference type="PIRSR" id="PIRSR000350-4"/>
    </source>
</evidence>
<keyword evidence="3 6" id="KW-0274">FAD</keyword>